<feature type="region of interest" description="Disordered" evidence="1">
    <location>
        <begin position="1"/>
        <end position="103"/>
    </location>
</feature>
<evidence type="ECO:0000313" key="2">
    <source>
        <dbReference type="EMBL" id="KAK9142374.1"/>
    </source>
</evidence>
<dbReference type="AlphaFoldDB" id="A0AAP0PGU5"/>
<comment type="caution">
    <text evidence="2">The sequence shown here is derived from an EMBL/GenBank/DDBJ whole genome shotgun (WGS) entry which is preliminary data.</text>
</comment>
<evidence type="ECO:0000313" key="3">
    <source>
        <dbReference type="Proteomes" id="UP001420932"/>
    </source>
</evidence>
<dbReference type="Proteomes" id="UP001420932">
    <property type="component" value="Unassembled WGS sequence"/>
</dbReference>
<accession>A0AAP0PGU5</accession>
<organism evidence="2 3">
    <name type="scientific">Stephania yunnanensis</name>
    <dbReference type="NCBI Taxonomy" id="152371"/>
    <lineage>
        <taxon>Eukaryota</taxon>
        <taxon>Viridiplantae</taxon>
        <taxon>Streptophyta</taxon>
        <taxon>Embryophyta</taxon>
        <taxon>Tracheophyta</taxon>
        <taxon>Spermatophyta</taxon>
        <taxon>Magnoliopsida</taxon>
        <taxon>Ranunculales</taxon>
        <taxon>Menispermaceae</taxon>
        <taxon>Menispermoideae</taxon>
        <taxon>Cissampelideae</taxon>
        <taxon>Stephania</taxon>
    </lineage>
</organism>
<feature type="compositionally biased region" description="Basic and acidic residues" evidence="1">
    <location>
        <begin position="50"/>
        <end position="63"/>
    </location>
</feature>
<protein>
    <submittedName>
        <fullName evidence="2">Uncharacterized protein</fullName>
    </submittedName>
</protein>
<reference evidence="2 3" key="1">
    <citation type="submission" date="2024-01" db="EMBL/GenBank/DDBJ databases">
        <title>Genome assemblies of Stephania.</title>
        <authorList>
            <person name="Yang L."/>
        </authorList>
    </citation>
    <scope>NUCLEOTIDE SEQUENCE [LARGE SCALE GENOMIC DNA]</scope>
    <source>
        <strain evidence="2">YNDBR</strain>
        <tissue evidence="2">Leaf</tissue>
    </source>
</reference>
<name>A0AAP0PGU5_9MAGN</name>
<proteinExistence type="predicted"/>
<dbReference type="EMBL" id="JBBNAF010000005">
    <property type="protein sequence ID" value="KAK9142374.1"/>
    <property type="molecule type" value="Genomic_DNA"/>
</dbReference>
<feature type="compositionally biased region" description="Basic and acidic residues" evidence="1">
    <location>
        <begin position="87"/>
        <end position="103"/>
    </location>
</feature>
<sequence length="103" mass="11606">MRARSESREEQRRGLKWCKTTEQDQSRAALPGSNVVRGQLVGGWGFGGGDWRETERPERERVESNGTETPDLLGVGDLGAGGPGETARPERRDESIEERRRRR</sequence>
<keyword evidence="3" id="KW-1185">Reference proteome</keyword>
<feature type="compositionally biased region" description="Basic and acidic residues" evidence="1">
    <location>
        <begin position="1"/>
        <end position="25"/>
    </location>
</feature>
<gene>
    <name evidence="2" type="ORF">Syun_011774</name>
</gene>
<evidence type="ECO:0000256" key="1">
    <source>
        <dbReference type="SAM" id="MobiDB-lite"/>
    </source>
</evidence>
<feature type="compositionally biased region" description="Gly residues" evidence="1">
    <location>
        <begin position="40"/>
        <end position="49"/>
    </location>
</feature>